<dbReference type="RefSeq" id="WP_072873170.1">
    <property type="nucleotide sequence ID" value="NZ_FRAF01000004.1"/>
</dbReference>
<name>A0A1M6MKA3_9BACL</name>
<protein>
    <submittedName>
        <fullName evidence="1">Uncharacterized protein</fullName>
    </submittedName>
</protein>
<evidence type="ECO:0000313" key="1">
    <source>
        <dbReference type="EMBL" id="SHJ83925.1"/>
    </source>
</evidence>
<dbReference type="AlphaFoldDB" id="A0A1M6MKA3"/>
<dbReference type="STRING" id="1830138.SAMN05443507_10494"/>
<keyword evidence="2" id="KW-1185">Reference proteome</keyword>
<reference evidence="2" key="1">
    <citation type="submission" date="2016-11" db="EMBL/GenBank/DDBJ databases">
        <authorList>
            <person name="Varghese N."/>
            <person name="Submissions S."/>
        </authorList>
    </citation>
    <scope>NUCLEOTIDE SEQUENCE [LARGE SCALE GENOMIC DNA]</scope>
    <source>
        <strain evidence="2">USBA-503</strain>
    </source>
</reference>
<accession>A0A1M6MKA3</accession>
<sequence length="89" mass="10187">MKFVLEGQYLGMQSNEIIKDGQKTVYTDAVVLVDGMETVRVSIEPHQLTEVAQYAHMSNLRWWVDVRSFNGRSGAFIRVRLSDIESPLQ</sequence>
<dbReference type="EMBL" id="FRAF01000004">
    <property type="protein sequence ID" value="SHJ83925.1"/>
    <property type="molecule type" value="Genomic_DNA"/>
</dbReference>
<evidence type="ECO:0000313" key="2">
    <source>
        <dbReference type="Proteomes" id="UP000184016"/>
    </source>
</evidence>
<proteinExistence type="predicted"/>
<dbReference type="Proteomes" id="UP000184016">
    <property type="component" value="Unassembled WGS sequence"/>
</dbReference>
<gene>
    <name evidence="1" type="ORF">SAMN05443507_10494</name>
</gene>
<organism evidence="1 2">
    <name type="scientific">Alicyclobacillus tolerans</name>
    <dbReference type="NCBI Taxonomy" id="90970"/>
    <lineage>
        <taxon>Bacteria</taxon>
        <taxon>Bacillati</taxon>
        <taxon>Bacillota</taxon>
        <taxon>Bacilli</taxon>
        <taxon>Bacillales</taxon>
        <taxon>Alicyclobacillaceae</taxon>
        <taxon>Alicyclobacillus</taxon>
    </lineage>
</organism>